<dbReference type="HOGENOM" id="CLU_2525721_0_0_9"/>
<sequence>MEKIPSPFSIGRKDQSNQSNLSKEKMEFALSIQPFQFEQKVERKAYKYPINGAHERLSLDHPKEEGKAGRLRCYGRSCRDRRTE</sequence>
<dbReference type="EMBL" id="ACIP02000002">
    <property type="protein sequence ID" value="EEP28174.1"/>
    <property type="molecule type" value="Genomic_DNA"/>
</dbReference>
<organism evidence="2 3">
    <name type="scientific">Shuttleworthella satelles DSM 14600</name>
    <dbReference type="NCBI Taxonomy" id="626523"/>
    <lineage>
        <taxon>Bacteria</taxon>
        <taxon>Bacillati</taxon>
        <taxon>Bacillota</taxon>
        <taxon>Clostridia</taxon>
        <taxon>Lachnospirales</taxon>
        <taxon>Lachnospiraceae</taxon>
        <taxon>Shuttleworthella</taxon>
    </lineage>
</organism>
<gene>
    <name evidence="2" type="ORF">GCWU000342_00982</name>
</gene>
<accession>C4GAN1</accession>
<feature type="region of interest" description="Disordered" evidence="1">
    <location>
        <begin position="1"/>
        <end position="22"/>
    </location>
</feature>
<comment type="caution">
    <text evidence="2">The sequence shown here is derived from an EMBL/GenBank/DDBJ whole genome shotgun (WGS) entry which is preliminary data.</text>
</comment>
<name>C4GAN1_9FIRM</name>
<evidence type="ECO:0000256" key="1">
    <source>
        <dbReference type="SAM" id="MobiDB-lite"/>
    </source>
</evidence>
<evidence type="ECO:0000313" key="2">
    <source>
        <dbReference type="EMBL" id="EEP28174.1"/>
    </source>
</evidence>
<proteinExistence type="predicted"/>
<dbReference type="Proteomes" id="UP000003494">
    <property type="component" value="Unassembled WGS sequence"/>
</dbReference>
<evidence type="ECO:0000313" key="3">
    <source>
        <dbReference type="Proteomes" id="UP000003494"/>
    </source>
</evidence>
<protein>
    <submittedName>
        <fullName evidence="2">Uncharacterized protein</fullName>
    </submittedName>
</protein>
<keyword evidence="3" id="KW-1185">Reference proteome</keyword>
<dbReference type="AlphaFoldDB" id="C4GAN1"/>
<reference evidence="2" key="1">
    <citation type="submission" date="2009-04" db="EMBL/GenBank/DDBJ databases">
        <authorList>
            <person name="Weinstock G."/>
            <person name="Sodergren E."/>
            <person name="Clifton S."/>
            <person name="Fulton L."/>
            <person name="Fulton B."/>
            <person name="Courtney L."/>
            <person name="Fronick C."/>
            <person name="Harrison M."/>
            <person name="Strong C."/>
            <person name="Farmer C."/>
            <person name="Delahaunty K."/>
            <person name="Markovic C."/>
            <person name="Hall O."/>
            <person name="Minx P."/>
            <person name="Tomlinson C."/>
            <person name="Mitreva M."/>
            <person name="Nelson J."/>
            <person name="Hou S."/>
            <person name="Wollam A."/>
            <person name="Pepin K.H."/>
            <person name="Johnson M."/>
            <person name="Bhonagiri V."/>
            <person name="Nash W.E."/>
            <person name="Warren W."/>
            <person name="Chinwalla A."/>
            <person name="Mardis E.R."/>
            <person name="Wilson R.K."/>
        </authorList>
    </citation>
    <scope>NUCLEOTIDE SEQUENCE [LARGE SCALE GENOMIC DNA]</scope>
    <source>
        <strain evidence="2">DSM 14600</strain>
    </source>
</reference>